<gene>
    <name evidence="4" type="ORF">DC045_07210</name>
</gene>
<evidence type="ECO:0000313" key="4">
    <source>
        <dbReference type="EMBL" id="HBC34094.1"/>
    </source>
</evidence>
<accession>A0A352IRL1</accession>
<dbReference type="GO" id="GO:0016810">
    <property type="term" value="F:hydrolase activity, acting on carbon-nitrogen (but not peptide) bonds"/>
    <property type="evidence" value="ECO:0007669"/>
    <property type="project" value="InterPro"/>
</dbReference>
<dbReference type="GO" id="GO:0005576">
    <property type="term" value="C:extracellular region"/>
    <property type="evidence" value="ECO:0007669"/>
    <property type="project" value="UniProtKB-SubCell"/>
</dbReference>
<dbReference type="SUPFAM" id="SSF88713">
    <property type="entry name" value="Glycoside hydrolase/deacetylase"/>
    <property type="match status" value="1"/>
</dbReference>
<sequence length="337" mass="37746">MNASRLIKLAGTFGGYAMARAITANRPRILMYHRFSEASAPGSVSVDQFERQVRYISKYFNPVTVSRIAMALHEGEALARNSIAITVDDGYEDFYSIAWPVLKKYRVPATFYVTTGFVSGDLWLWPDQLRYLLERSPESGNRFDFGLFKVQTPVKAGEFEQVFWRINQTLLRAGNAEKLRCLAAMARAWQVELPKGPPAACRAVTWQQLEEMQAEGLEVGGHTVTHPSLARVSLAEARNEILGCCEALEQNLGKAVRSFCYPNGTPDDFVGGQVEVIREAGFSCAAVAFADSGEHRQRYAMRRHASSSDQFQFLKAVSGIELLGLKWRKALRETPYE</sequence>
<dbReference type="InterPro" id="IPR011330">
    <property type="entry name" value="Glyco_hydro/deAcase_b/a-brl"/>
</dbReference>
<dbReference type="PANTHER" id="PTHR34216">
    <property type="match status" value="1"/>
</dbReference>
<dbReference type="PROSITE" id="PS51677">
    <property type="entry name" value="NODB"/>
    <property type="match status" value="1"/>
</dbReference>
<dbReference type="InterPro" id="IPR051398">
    <property type="entry name" value="Polysacch_Deacetylase"/>
</dbReference>
<proteinExistence type="predicted"/>
<feature type="domain" description="NodB homology" evidence="3">
    <location>
        <begin position="81"/>
        <end position="337"/>
    </location>
</feature>
<comment type="caution">
    <text evidence="4">The sequence shown here is derived from an EMBL/GenBank/DDBJ whole genome shotgun (WGS) entry which is preliminary data.</text>
</comment>
<name>A0A352IRL1_9GAMM</name>
<comment type="subcellular location">
    <subcellularLocation>
        <location evidence="1">Secreted</location>
    </subcellularLocation>
</comment>
<dbReference type="InterPro" id="IPR002509">
    <property type="entry name" value="NODB_dom"/>
</dbReference>
<dbReference type="PANTHER" id="PTHR34216:SF3">
    <property type="entry name" value="POLY-BETA-1,6-N-ACETYL-D-GLUCOSAMINE N-DEACETYLASE"/>
    <property type="match status" value="1"/>
</dbReference>
<dbReference type="EMBL" id="DNNA01000115">
    <property type="protein sequence ID" value="HBC34094.1"/>
    <property type="molecule type" value="Genomic_DNA"/>
</dbReference>
<protein>
    <submittedName>
        <fullName evidence="4">Polysaccharide deacetylase</fullName>
    </submittedName>
</protein>
<evidence type="ECO:0000313" key="5">
    <source>
        <dbReference type="Proteomes" id="UP000263489"/>
    </source>
</evidence>
<reference evidence="4 5" key="1">
    <citation type="journal article" date="2018" name="Nat. Biotechnol.">
        <title>A standardized bacterial taxonomy based on genome phylogeny substantially revises the tree of life.</title>
        <authorList>
            <person name="Parks D.H."/>
            <person name="Chuvochina M."/>
            <person name="Waite D.W."/>
            <person name="Rinke C."/>
            <person name="Skarshewski A."/>
            <person name="Chaumeil P.A."/>
            <person name="Hugenholtz P."/>
        </authorList>
    </citation>
    <scope>NUCLEOTIDE SEQUENCE [LARGE SCALE GENOMIC DNA]</scope>
    <source>
        <strain evidence="4">UBA9380</strain>
    </source>
</reference>
<dbReference type="CDD" id="cd10918">
    <property type="entry name" value="CE4_NodB_like_5s_6s"/>
    <property type="match status" value="1"/>
</dbReference>
<organism evidence="4 5">
    <name type="scientific">Marinobacter adhaerens</name>
    <dbReference type="NCBI Taxonomy" id="1033846"/>
    <lineage>
        <taxon>Bacteria</taxon>
        <taxon>Pseudomonadati</taxon>
        <taxon>Pseudomonadota</taxon>
        <taxon>Gammaproteobacteria</taxon>
        <taxon>Pseudomonadales</taxon>
        <taxon>Marinobacteraceae</taxon>
        <taxon>Marinobacter</taxon>
    </lineage>
</organism>
<dbReference type="GO" id="GO:0005975">
    <property type="term" value="P:carbohydrate metabolic process"/>
    <property type="evidence" value="ECO:0007669"/>
    <property type="project" value="InterPro"/>
</dbReference>
<keyword evidence="2" id="KW-0732">Signal</keyword>
<dbReference type="Gene3D" id="3.20.20.370">
    <property type="entry name" value="Glycoside hydrolase/deacetylase"/>
    <property type="match status" value="1"/>
</dbReference>
<evidence type="ECO:0000256" key="2">
    <source>
        <dbReference type="ARBA" id="ARBA00022729"/>
    </source>
</evidence>
<evidence type="ECO:0000256" key="1">
    <source>
        <dbReference type="ARBA" id="ARBA00004613"/>
    </source>
</evidence>
<dbReference type="AlphaFoldDB" id="A0A352IRL1"/>
<evidence type="ECO:0000259" key="3">
    <source>
        <dbReference type="PROSITE" id="PS51677"/>
    </source>
</evidence>
<dbReference type="Proteomes" id="UP000263489">
    <property type="component" value="Unassembled WGS sequence"/>
</dbReference>
<dbReference type="Pfam" id="PF01522">
    <property type="entry name" value="Polysacc_deac_1"/>
    <property type="match status" value="2"/>
</dbReference>